<dbReference type="Pfam" id="PF00668">
    <property type="entry name" value="Condensation"/>
    <property type="match status" value="1"/>
</dbReference>
<name>A0ABQ1E850_9CLOT</name>
<reference evidence="2 3" key="1">
    <citation type="journal article" date="2021" name="Int. J. Syst. Evol. Microbiol.">
        <title>Clostridium zeae sp. nov., isolated from corn silage.</title>
        <authorList>
            <person name="Kobayashi H."/>
            <person name="Tanizawa Y."/>
            <person name="Yagura M."/>
            <person name="Sakamoto M."/>
            <person name="Ohkuma M."/>
            <person name="Tohno M."/>
        </authorList>
    </citation>
    <scope>NUCLEOTIDE SEQUENCE [LARGE SCALE GENOMIC DNA]</scope>
    <source>
        <strain evidence="2 3">CSC2</strain>
    </source>
</reference>
<comment type="caution">
    <text evidence="2">The sequence shown here is derived from an EMBL/GenBank/DDBJ whole genome shotgun (WGS) entry which is preliminary data.</text>
</comment>
<protein>
    <recommendedName>
        <fullName evidence="1">Condensation domain-containing protein</fullName>
    </recommendedName>
</protein>
<accession>A0ABQ1E850</accession>
<evidence type="ECO:0000313" key="3">
    <source>
        <dbReference type="Proteomes" id="UP000663802"/>
    </source>
</evidence>
<organism evidence="2 3">
    <name type="scientific">Clostridium zeae</name>
    <dbReference type="NCBI Taxonomy" id="2759022"/>
    <lineage>
        <taxon>Bacteria</taxon>
        <taxon>Bacillati</taxon>
        <taxon>Bacillota</taxon>
        <taxon>Clostridia</taxon>
        <taxon>Eubacteriales</taxon>
        <taxon>Clostridiaceae</taxon>
        <taxon>Clostridium</taxon>
    </lineage>
</organism>
<feature type="domain" description="Condensation" evidence="1">
    <location>
        <begin position="11"/>
        <end position="363"/>
    </location>
</feature>
<proteinExistence type="predicted"/>
<sequence length="434" mass="50383">MEKKSPLLAERIHYRSVATNMTFSAELLGKYNHTAMLSAVKRLPQIHPILNINVVQEDDGNIYYTYGKHYPTLRLYSEDTRVLIKVESKRSFSLKNECLLRIFVQYYEDYFSVVMVAHHIMGDARSIMILLNDLLELYGGKSVEAIDEPVLLPLSDQFPEEAKLSTRQQFYVDYLNTKWKKEKRLFSDKEFDKVYSKFYESHDICFESLCLKKDETNVLHSKCKEHKVTITSALAIWVLRSIYETLSDFFSKDMQVNIPVSVKKEFNFIPQRCVGNYCSNISLKYTYKEMLDFWEEIEWFHEKMTQKLNDNKEKYMSLNMMMAIDGSLQDAISFSTFGDFDSLIAKQMAELFNVSHSSSNIEISNVGQTSINKLIGKNELRDILYIPPRDLSNILTLGVIGFHDRINLCVVYDAAVIPKSKITDLVNSIMKICN</sequence>
<dbReference type="InterPro" id="IPR052058">
    <property type="entry name" value="Alcohol_O-acetyltransferase"/>
</dbReference>
<dbReference type="Gene3D" id="3.30.559.30">
    <property type="entry name" value="Nonribosomal peptide synthetase, condensation domain"/>
    <property type="match status" value="1"/>
</dbReference>
<dbReference type="EMBL" id="BMBA01000001">
    <property type="protein sequence ID" value="GFZ30869.1"/>
    <property type="molecule type" value="Genomic_DNA"/>
</dbReference>
<dbReference type="PANTHER" id="PTHR28037:SF1">
    <property type="entry name" value="ALCOHOL O-ACETYLTRANSFERASE 1-RELATED"/>
    <property type="match status" value="1"/>
</dbReference>
<evidence type="ECO:0000259" key="1">
    <source>
        <dbReference type="Pfam" id="PF00668"/>
    </source>
</evidence>
<dbReference type="InterPro" id="IPR023213">
    <property type="entry name" value="CAT-like_dom_sf"/>
</dbReference>
<dbReference type="SUPFAM" id="SSF52777">
    <property type="entry name" value="CoA-dependent acyltransferases"/>
    <property type="match status" value="1"/>
</dbReference>
<keyword evidence="3" id="KW-1185">Reference proteome</keyword>
<gene>
    <name evidence="2" type="ORF">CSC2_13950</name>
</gene>
<dbReference type="InterPro" id="IPR001242">
    <property type="entry name" value="Condensation_dom"/>
</dbReference>
<evidence type="ECO:0000313" key="2">
    <source>
        <dbReference type="EMBL" id="GFZ30869.1"/>
    </source>
</evidence>
<dbReference type="RefSeq" id="WP_206868937.1">
    <property type="nucleotide sequence ID" value="NZ_BMBA01000001.1"/>
</dbReference>
<dbReference type="Proteomes" id="UP000663802">
    <property type="component" value="Unassembled WGS sequence"/>
</dbReference>
<dbReference type="PANTHER" id="PTHR28037">
    <property type="entry name" value="ALCOHOL O-ACETYLTRANSFERASE 1-RELATED"/>
    <property type="match status" value="1"/>
</dbReference>
<dbReference type="Gene3D" id="3.30.559.10">
    <property type="entry name" value="Chloramphenicol acetyltransferase-like domain"/>
    <property type="match status" value="1"/>
</dbReference>